<keyword evidence="2" id="KW-1185">Reference proteome</keyword>
<proteinExistence type="predicted"/>
<dbReference type="Proteomes" id="UP001152622">
    <property type="component" value="Chromosome 13"/>
</dbReference>
<comment type="caution">
    <text evidence="1">The sequence shown here is derived from an EMBL/GenBank/DDBJ whole genome shotgun (WGS) entry which is preliminary data.</text>
</comment>
<name>A0A9Q1ESJ1_SYNKA</name>
<organism evidence="1 2">
    <name type="scientific">Synaphobranchus kaupii</name>
    <name type="common">Kaup's arrowtooth eel</name>
    <dbReference type="NCBI Taxonomy" id="118154"/>
    <lineage>
        <taxon>Eukaryota</taxon>
        <taxon>Metazoa</taxon>
        <taxon>Chordata</taxon>
        <taxon>Craniata</taxon>
        <taxon>Vertebrata</taxon>
        <taxon>Euteleostomi</taxon>
        <taxon>Actinopterygii</taxon>
        <taxon>Neopterygii</taxon>
        <taxon>Teleostei</taxon>
        <taxon>Anguilliformes</taxon>
        <taxon>Synaphobranchidae</taxon>
        <taxon>Synaphobranchus</taxon>
    </lineage>
</organism>
<evidence type="ECO:0000313" key="2">
    <source>
        <dbReference type="Proteomes" id="UP001152622"/>
    </source>
</evidence>
<reference evidence="1" key="1">
    <citation type="journal article" date="2023" name="Science">
        <title>Genome structures resolve the early diversification of teleost fishes.</title>
        <authorList>
            <person name="Parey E."/>
            <person name="Louis A."/>
            <person name="Montfort J."/>
            <person name="Bouchez O."/>
            <person name="Roques C."/>
            <person name="Iampietro C."/>
            <person name="Lluch J."/>
            <person name="Castinel A."/>
            <person name="Donnadieu C."/>
            <person name="Desvignes T."/>
            <person name="Floi Bucao C."/>
            <person name="Jouanno E."/>
            <person name="Wen M."/>
            <person name="Mejri S."/>
            <person name="Dirks R."/>
            <person name="Jansen H."/>
            <person name="Henkel C."/>
            <person name="Chen W.J."/>
            <person name="Zahm M."/>
            <person name="Cabau C."/>
            <person name="Klopp C."/>
            <person name="Thompson A.W."/>
            <person name="Robinson-Rechavi M."/>
            <person name="Braasch I."/>
            <person name="Lecointre G."/>
            <person name="Bobe J."/>
            <person name="Postlethwait J.H."/>
            <person name="Berthelot C."/>
            <person name="Roest Crollius H."/>
            <person name="Guiguen Y."/>
        </authorList>
    </citation>
    <scope>NUCLEOTIDE SEQUENCE</scope>
    <source>
        <strain evidence="1">WJC10195</strain>
    </source>
</reference>
<evidence type="ECO:0000313" key="1">
    <source>
        <dbReference type="EMBL" id="KAJ8344133.1"/>
    </source>
</evidence>
<dbReference type="EMBL" id="JAINUF010000013">
    <property type="protein sequence ID" value="KAJ8344133.1"/>
    <property type="molecule type" value="Genomic_DNA"/>
</dbReference>
<protein>
    <submittedName>
        <fullName evidence="1">Uncharacterized protein</fullName>
    </submittedName>
</protein>
<gene>
    <name evidence="1" type="ORF">SKAU_G00314620</name>
</gene>
<accession>A0A9Q1ESJ1</accession>
<dbReference type="AlphaFoldDB" id="A0A9Q1ESJ1"/>
<sequence>MSLNSFITLCSRGTEVALKLTPSPCDPPAFTGVPVSHYGQTHSNVPHLPAEWGDCCTTCSGGTNARFASGGNNTAESAPLIKLAFCIPERCADGAAWAREWRAALEYCSGRRELNPHHITAISMRAAFKG</sequence>